<protein>
    <submittedName>
        <fullName evidence="1">Uncharacterized protein</fullName>
    </submittedName>
</protein>
<evidence type="ECO:0000313" key="1">
    <source>
        <dbReference type="EMBL" id="OAG75995.1"/>
    </source>
</evidence>
<sequence>MPDDLRATANLLKQSLYMPQYGAVFKCEPEEVYYVEIIGPKDEHGLKSCFSKDSDPLEAAKKALSLWSNNKFSSYDDIKYIESKKDGVTRYEINGENK</sequence>
<reference evidence="1 2" key="1">
    <citation type="submission" date="2016-03" db="EMBL/GenBank/DDBJ databases">
        <title>Draft genome sequence of Acetobacter malorum CECT 7742, a strain isolated from strawberry vinegar.</title>
        <authorList>
            <person name="Sainz F."/>
            <person name="Mas A."/>
            <person name="Torija M.J."/>
        </authorList>
    </citation>
    <scope>NUCLEOTIDE SEQUENCE [LARGE SCALE GENOMIC DNA]</scope>
    <source>
        <strain evidence="1 2">CECT 7742</strain>
    </source>
</reference>
<gene>
    <name evidence="1" type="ORF">Amal_01765</name>
</gene>
<proteinExistence type="predicted"/>
<comment type="caution">
    <text evidence="1">The sequence shown here is derived from an EMBL/GenBank/DDBJ whole genome shotgun (WGS) entry which is preliminary data.</text>
</comment>
<dbReference type="AlphaFoldDB" id="A0A177G9F8"/>
<organism evidence="1 2">
    <name type="scientific">Acetobacter malorum</name>
    <dbReference type="NCBI Taxonomy" id="178901"/>
    <lineage>
        <taxon>Bacteria</taxon>
        <taxon>Pseudomonadati</taxon>
        <taxon>Pseudomonadota</taxon>
        <taxon>Alphaproteobacteria</taxon>
        <taxon>Acetobacterales</taxon>
        <taxon>Acetobacteraceae</taxon>
        <taxon>Acetobacter</taxon>
    </lineage>
</organism>
<name>A0A177G9F8_9PROT</name>
<dbReference type="Proteomes" id="UP000077349">
    <property type="component" value="Unassembled WGS sequence"/>
</dbReference>
<dbReference type="EMBL" id="LVHD01000018">
    <property type="protein sequence ID" value="OAG75995.1"/>
    <property type="molecule type" value="Genomic_DNA"/>
</dbReference>
<accession>A0A177G9F8</accession>
<dbReference type="PATRIC" id="fig|178901.16.peg.1879"/>
<evidence type="ECO:0000313" key="2">
    <source>
        <dbReference type="Proteomes" id="UP000077349"/>
    </source>
</evidence>